<evidence type="ECO:0000256" key="1">
    <source>
        <dbReference type="SAM" id="Phobius"/>
    </source>
</evidence>
<organism evidence="2 3">
    <name type="scientific">Mesonia sediminis</name>
    <dbReference type="NCBI Taxonomy" id="1703946"/>
    <lineage>
        <taxon>Bacteria</taxon>
        <taxon>Pseudomonadati</taxon>
        <taxon>Bacteroidota</taxon>
        <taxon>Flavobacteriia</taxon>
        <taxon>Flavobacteriales</taxon>
        <taxon>Flavobacteriaceae</taxon>
        <taxon>Mesonia</taxon>
    </lineage>
</organism>
<accession>A0ABW5SFP3</accession>
<evidence type="ECO:0000313" key="3">
    <source>
        <dbReference type="Proteomes" id="UP001597357"/>
    </source>
</evidence>
<dbReference type="RefSeq" id="WP_379048403.1">
    <property type="nucleotide sequence ID" value="NZ_JBHULZ010000041.1"/>
</dbReference>
<name>A0ABW5SFP3_9FLAO</name>
<evidence type="ECO:0000313" key="2">
    <source>
        <dbReference type="EMBL" id="MFD2698621.1"/>
    </source>
</evidence>
<keyword evidence="1" id="KW-0472">Membrane</keyword>
<feature type="transmembrane region" description="Helical" evidence="1">
    <location>
        <begin position="44"/>
        <end position="63"/>
    </location>
</feature>
<feature type="transmembrane region" description="Helical" evidence="1">
    <location>
        <begin position="20"/>
        <end position="38"/>
    </location>
</feature>
<gene>
    <name evidence="2" type="ORF">ACFSQ0_11510</name>
</gene>
<keyword evidence="1" id="KW-1133">Transmembrane helix</keyword>
<evidence type="ECO:0008006" key="4">
    <source>
        <dbReference type="Google" id="ProtNLM"/>
    </source>
</evidence>
<proteinExistence type="predicted"/>
<reference evidence="3" key="1">
    <citation type="journal article" date="2019" name="Int. J. Syst. Evol. Microbiol.">
        <title>The Global Catalogue of Microorganisms (GCM) 10K type strain sequencing project: providing services to taxonomists for standard genome sequencing and annotation.</title>
        <authorList>
            <consortium name="The Broad Institute Genomics Platform"/>
            <consortium name="The Broad Institute Genome Sequencing Center for Infectious Disease"/>
            <person name="Wu L."/>
            <person name="Ma J."/>
        </authorList>
    </citation>
    <scope>NUCLEOTIDE SEQUENCE [LARGE SCALE GENOMIC DNA]</scope>
    <source>
        <strain evidence="3">KCTC 42255</strain>
    </source>
</reference>
<protein>
    <recommendedName>
        <fullName evidence="4">DUF2892 domain-containing protein</fullName>
    </recommendedName>
</protein>
<dbReference type="Proteomes" id="UP001597357">
    <property type="component" value="Unassembled WGS sequence"/>
</dbReference>
<keyword evidence="3" id="KW-1185">Reference proteome</keyword>
<keyword evidence="1" id="KW-0812">Transmembrane</keyword>
<comment type="caution">
    <text evidence="2">The sequence shown here is derived from an EMBL/GenBank/DDBJ whole genome shotgun (WGS) entry which is preliminary data.</text>
</comment>
<sequence length="227" mass="25874">MNQPAHHAFYRKSESQQKRFLVRLALLFVGFILLTVALGYATGWYLIPVLSITLGLSIIAPFFDIPALQKKGDLVYYSPLFLAEKPKNQCLKIHAGSLFDYYFVLDRNSTPQQRKAFIMQQFLSGLLNFIEAHQTHKHLKVRGTSYIINARTAEKIGFKPQKTDGLQLLILGYNYFNLVIANSLAKGKFSFPKLNRTISFEADISALIEHKASIQNLHDRLLRSQKA</sequence>
<dbReference type="EMBL" id="JBHULZ010000041">
    <property type="protein sequence ID" value="MFD2698621.1"/>
    <property type="molecule type" value="Genomic_DNA"/>
</dbReference>